<proteinExistence type="predicted"/>
<dbReference type="PANTHER" id="PTHR15332">
    <property type="entry name" value="PROPROTEIN CONVERTASE SUBTILISIN_KEXIN TYPE 5-LIKE"/>
    <property type="match status" value="1"/>
</dbReference>
<protein>
    <recommendedName>
        <fullName evidence="4">Growth factor receptor domain-containing protein</fullName>
    </recommendedName>
</protein>
<gene>
    <name evidence="5" type="ORF">H696_04686</name>
</gene>
<dbReference type="AlphaFoldDB" id="A0A058Z294"/>
<name>A0A058Z294_FONAL</name>
<evidence type="ECO:0000313" key="5">
    <source>
        <dbReference type="EMBL" id="KCV68394.1"/>
    </source>
</evidence>
<dbReference type="SMART" id="SM00261">
    <property type="entry name" value="FU"/>
    <property type="match status" value="12"/>
</dbReference>
<dbReference type="InterPro" id="IPR009030">
    <property type="entry name" value="Growth_fac_rcpt_cys_sf"/>
</dbReference>
<keyword evidence="1" id="KW-0325">Glycoprotein</keyword>
<dbReference type="SUPFAM" id="SSF57184">
    <property type="entry name" value="Growth factor receptor domain"/>
    <property type="match status" value="6"/>
</dbReference>
<dbReference type="InterPro" id="IPR006212">
    <property type="entry name" value="Furin_repeat"/>
</dbReference>
<keyword evidence="3" id="KW-0732">Signal</keyword>
<dbReference type="OrthoDB" id="300641at2759"/>
<dbReference type="CDD" id="cd00064">
    <property type="entry name" value="FU"/>
    <property type="match status" value="2"/>
</dbReference>
<evidence type="ECO:0000259" key="4">
    <source>
        <dbReference type="Pfam" id="PF14843"/>
    </source>
</evidence>
<evidence type="ECO:0000256" key="2">
    <source>
        <dbReference type="SAM" id="Phobius"/>
    </source>
</evidence>
<feature type="signal peptide" evidence="3">
    <location>
        <begin position="1"/>
        <end position="34"/>
    </location>
</feature>
<keyword evidence="2" id="KW-1133">Transmembrane helix</keyword>
<sequence length="829" mass="88195">MRYRASACAPAGALMLVLLIFAALVAMATPVANAADCAVGQFADTEGSCQPCDPSCTSCDDATSCFACRPGLKFLSPDPTMRSLCTASCPFGQSIGSQGRCAPCQAPCTDCTDNQQLCYTCGPGYGWEAKDLDASPPSPKGTFTCYECDTDCVTCTGPSYPPKCHSCTGSVGLSDMTRCNAYNFMPSWYDPASRRYIRCHPSCESCTGPGPDSCLTCVSGWRLEAGDDRAGTCVSDCPVGSYLPSGSESSECAACHSNCRTCFGPSASECLSCHSQRPSKNRHCVEACGTGFYQVGSECYKCHPSCGDCTGPSHTQCIGSCNPLTFRLSVGQEEQDDDDQAEFTCVTMCPKGTGRSYDRKCLPCEANCDACWASISSGSGDRMECRKCKDGWFLDPSTRECVAACPDGTTAIGPECMLCRPGCAVCYGESPGKCITCQEDHPIHWQGDCRTSCPEGYHESEGTCVACSGYCKRCTGTEADQCTVCKDDDHLTVDGYCVSICPKGQFPASDASWEGTRCQPCGDQCERCTDANTCIQCAPGKFKYRDGCREACPPLTVSCAGVLSCHDCEPGCADCDSHLVGRDNCQATCSRCQYPLFFRRSTGKCVENCSPTGVINEFKPRECTDCARACRTCSVYSDRCTSCTDPNLWLIPHIGDCRKACPYVGFHKPPVGGGSGTDSPKVCHQCPLGCLECELLSEDVSCSVSPEDGSLSCDLESRCLKCDPSQFKVGDGEECTSICPAGTYANRRMRRCVPCSEECADDCTGQELQDCTVPGAGDKKASQRLAVGLGVGLGVLALVAVAGVVAFFLLRRRASPPGKESLPMDTIQD</sequence>
<dbReference type="GeneID" id="20529411"/>
<feature type="transmembrane region" description="Helical" evidence="2">
    <location>
        <begin position="785"/>
        <end position="810"/>
    </location>
</feature>
<dbReference type="EMBL" id="KB932208">
    <property type="protein sequence ID" value="KCV68394.1"/>
    <property type="molecule type" value="Genomic_DNA"/>
</dbReference>
<evidence type="ECO:0000256" key="3">
    <source>
        <dbReference type="SAM" id="SignalP"/>
    </source>
</evidence>
<keyword evidence="2" id="KW-0472">Membrane</keyword>
<dbReference type="Pfam" id="PF14843">
    <property type="entry name" value="GF_recep_IV"/>
    <property type="match status" value="1"/>
</dbReference>
<dbReference type="InterPro" id="IPR032778">
    <property type="entry name" value="GF_recep_IV"/>
</dbReference>
<dbReference type="OMA" id="PCGQPDP"/>
<dbReference type="eggNOG" id="KOG3525">
    <property type="taxonomic scope" value="Eukaryota"/>
</dbReference>
<evidence type="ECO:0000256" key="1">
    <source>
        <dbReference type="ARBA" id="ARBA00023180"/>
    </source>
</evidence>
<keyword evidence="2" id="KW-0812">Transmembrane</keyword>
<feature type="domain" description="Growth factor receptor" evidence="4">
    <location>
        <begin position="199"/>
        <end position="317"/>
    </location>
</feature>
<keyword evidence="6" id="KW-1185">Reference proteome</keyword>
<accession>A0A058Z294</accession>
<evidence type="ECO:0000313" key="6">
    <source>
        <dbReference type="Proteomes" id="UP000030693"/>
    </source>
</evidence>
<dbReference type="PANTHER" id="PTHR15332:SF175">
    <property type="entry name" value="PROPROTEIN CONVERTASE SUBTILISIN_KEXIN TYPE 5-LIKE"/>
    <property type="match status" value="1"/>
</dbReference>
<organism evidence="5">
    <name type="scientific">Fonticula alba</name>
    <name type="common">Slime mold</name>
    <dbReference type="NCBI Taxonomy" id="691883"/>
    <lineage>
        <taxon>Eukaryota</taxon>
        <taxon>Rotosphaerida</taxon>
        <taxon>Fonticulaceae</taxon>
        <taxon>Fonticula</taxon>
    </lineage>
</organism>
<dbReference type="RefSeq" id="XP_009496826.1">
    <property type="nucleotide sequence ID" value="XM_009498551.1"/>
</dbReference>
<reference evidence="5" key="1">
    <citation type="submission" date="2013-04" db="EMBL/GenBank/DDBJ databases">
        <title>The Genome Sequence of Fonticula alba ATCC 38817.</title>
        <authorList>
            <consortium name="The Broad Institute Genomics Platform"/>
            <person name="Russ C."/>
            <person name="Cuomo C."/>
            <person name="Burger G."/>
            <person name="Gray M.W."/>
            <person name="Holland P.W.H."/>
            <person name="King N."/>
            <person name="Lang F.B.F."/>
            <person name="Roger A.J."/>
            <person name="Ruiz-Trillo I."/>
            <person name="Brown M."/>
            <person name="Walker B."/>
            <person name="Young S."/>
            <person name="Zeng Q."/>
            <person name="Gargeya S."/>
            <person name="Fitzgerald M."/>
            <person name="Haas B."/>
            <person name="Abouelleil A."/>
            <person name="Allen A.W."/>
            <person name="Alvarado L."/>
            <person name="Arachchi H.M."/>
            <person name="Berlin A.M."/>
            <person name="Chapman S.B."/>
            <person name="Gainer-Dewar J."/>
            <person name="Goldberg J."/>
            <person name="Griggs A."/>
            <person name="Gujja S."/>
            <person name="Hansen M."/>
            <person name="Howarth C."/>
            <person name="Imamovic A."/>
            <person name="Ireland A."/>
            <person name="Larimer J."/>
            <person name="McCowan C."/>
            <person name="Murphy C."/>
            <person name="Pearson M."/>
            <person name="Poon T.W."/>
            <person name="Priest M."/>
            <person name="Roberts A."/>
            <person name="Saif S."/>
            <person name="Shea T."/>
            <person name="Sisk P."/>
            <person name="Sykes S."/>
            <person name="Wortman J."/>
            <person name="Nusbaum C."/>
            <person name="Birren B."/>
        </authorList>
    </citation>
    <scope>NUCLEOTIDE SEQUENCE [LARGE SCALE GENOMIC DNA]</scope>
    <source>
        <strain evidence="5">ATCC 38817</strain>
    </source>
</reference>
<feature type="chain" id="PRO_5005405582" description="Growth factor receptor domain-containing protein" evidence="3">
    <location>
        <begin position="35"/>
        <end position="829"/>
    </location>
</feature>
<dbReference type="Gene3D" id="2.10.220.10">
    <property type="entry name" value="Hormone Receptor, Insulin-like Growth Factor Receptor 1, Chain A, domain 2"/>
    <property type="match status" value="7"/>
</dbReference>
<dbReference type="Proteomes" id="UP000030693">
    <property type="component" value="Unassembled WGS sequence"/>
</dbReference>